<sequence>MWRGLGLALALCLLSWGGTESQGKSSFCEQPPGWSIKDQDPMLNSYGSVTVVALLQASCYLCILQASRLEDLRVKLEKEGYSNISYIVVNHQGIASQLKYVYLKSKVSEHIPVYQQEENQTDVWTLLNGNKDDFLIYDRCGLLVYHLGLPYSFLTFPYVEEAIKTVYCENKCGNCSLKTLKDEDFCKNVYLATEEKTTEAPQPHHHHDHHHHRHHHHHHGHQHLGNGHLSEHPKPEAPDAPEQPPPSGLHHHHGHKGHQRQGHSENCDMPAGSESLQLSLPQKKLCRRGCISQLLCKFPKNSESALRSCCCHCRHLIFEKTESAVTCQCGENLPSLCSCQGLLAEENVIESCQCRLPPAACQASQQLNPAEASTKCSCKNKAGRCKCPSN</sequence>
<dbReference type="GO" id="GO:0005576">
    <property type="term" value="C:extracellular region"/>
    <property type="evidence" value="ECO:0007669"/>
    <property type="project" value="UniProtKB-SubCell"/>
</dbReference>
<evidence type="ECO:0000256" key="4">
    <source>
        <dbReference type="ARBA" id="ARBA00022525"/>
    </source>
</evidence>
<evidence type="ECO:0000256" key="8">
    <source>
        <dbReference type="ARBA" id="ARBA00023266"/>
    </source>
</evidence>
<accession>A0A8D0JG79</accession>
<dbReference type="Pfam" id="PF04593">
    <property type="entry name" value="SelP_C"/>
    <property type="match status" value="1"/>
</dbReference>
<dbReference type="InterPro" id="IPR037941">
    <property type="entry name" value="SeP"/>
</dbReference>
<evidence type="ECO:0000256" key="6">
    <source>
        <dbReference type="ARBA" id="ARBA00022933"/>
    </source>
</evidence>
<protein>
    <recommendedName>
        <fullName evidence="3">Selenoprotein P</fullName>
    </recommendedName>
</protein>
<name>A0A8D0JG79_PIG</name>
<dbReference type="Ensembl" id="ENSSSCT00050081482.1">
    <property type="protein sequence ID" value="ENSSSCP00050034981.1"/>
    <property type="gene ID" value="ENSSSCG00050059812.1"/>
</dbReference>
<dbReference type="Proteomes" id="UP000694571">
    <property type="component" value="Unplaced"/>
</dbReference>
<evidence type="ECO:0000313" key="10">
    <source>
        <dbReference type="Proteomes" id="UP000694571"/>
    </source>
</evidence>
<keyword evidence="7" id="KW-0325">Glycoprotein</keyword>
<reference evidence="9" key="1">
    <citation type="submission" date="2025-08" db="UniProtKB">
        <authorList>
            <consortium name="Ensembl"/>
        </authorList>
    </citation>
    <scope>IDENTIFICATION</scope>
</reference>
<dbReference type="GO" id="GO:0008430">
    <property type="term" value="F:selenium binding"/>
    <property type="evidence" value="ECO:0007669"/>
    <property type="project" value="InterPro"/>
</dbReference>
<dbReference type="RefSeq" id="NP_001128295.1">
    <property type="nucleotide sequence ID" value="NM_001134823.1"/>
</dbReference>
<evidence type="ECO:0000256" key="2">
    <source>
        <dbReference type="ARBA" id="ARBA00010035"/>
    </source>
</evidence>
<dbReference type="GeneID" id="100037964"/>
<dbReference type="Pfam" id="PF04592">
    <property type="entry name" value="SelP_N"/>
    <property type="match status" value="1"/>
</dbReference>
<dbReference type="InterPro" id="IPR007671">
    <property type="entry name" value="Selenoprotein-P_N"/>
</dbReference>
<dbReference type="InterPro" id="IPR007672">
    <property type="entry name" value="SelP_C"/>
</dbReference>
<evidence type="ECO:0000256" key="5">
    <source>
        <dbReference type="ARBA" id="ARBA00022729"/>
    </source>
</evidence>
<evidence type="ECO:0000256" key="1">
    <source>
        <dbReference type="ARBA" id="ARBA00004613"/>
    </source>
</evidence>
<dbReference type="PANTHER" id="PTHR10105">
    <property type="entry name" value="SELENOPROTEIN P"/>
    <property type="match status" value="1"/>
</dbReference>
<dbReference type="AlphaFoldDB" id="A0A8D0JG79"/>
<comment type="subcellular location">
    <subcellularLocation>
        <location evidence="1">Secreted</location>
    </subcellularLocation>
</comment>
<dbReference type="PANTHER" id="PTHR10105:SF3">
    <property type="entry name" value="SELENOPROTEIN P"/>
    <property type="match status" value="1"/>
</dbReference>
<organism evidence="9 10">
    <name type="scientific">Sus scrofa</name>
    <name type="common">Pig</name>
    <dbReference type="NCBI Taxonomy" id="9823"/>
    <lineage>
        <taxon>Eukaryota</taxon>
        <taxon>Metazoa</taxon>
        <taxon>Chordata</taxon>
        <taxon>Craniata</taxon>
        <taxon>Vertebrata</taxon>
        <taxon>Euteleostomi</taxon>
        <taxon>Mammalia</taxon>
        <taxon>Eutheria</taxon>
        <taxon>Laurasiatheria</taxon>
        <taxon>Artiodactyla</taxon>
        <taxon>Suina</taxon>
        <taxon>Suidae</taxon>
        <taxon>Sus</taxon>
    </lineage>
</organism>
<evidence type="ECO:0000256" key="7">
    <source>
        <dbReference type="ARBA" id="ARBA00023180"/>
    </source>
</evidence>
<keyword evidence="4" id="KW-0964">Secreted</keyword>
<keyword evidence="8" id="KW-0711">Selenium</keyword>
<evidence type="ECO:0000313" key="9">
    <source>
        <dbReference type="Ensembl" id="ENSSSCP00050034981.1"/>
    </source>
</evidence>
<keyword evidence="6" id="KW-0712">Selenocysteine</keyword>
<evidence type="ECO:0000256" key="3">
    <source>
        <dbReference type="ARBA" id="ARBA00020491"/>
    </source>
</evidence>
<keyword evidence="5" id="KW-0732">Signal</keyword>
<comment type="similarity">
    <text evidence="2">Belongs to the selenoprotein P family.</text>
</comment>
<proteinExistence type="inferred from homology"/>